<gene>
    <name evidence="1" type="ORF">Ptr86124_001787</name>
</gene>
<protein>
    <submittedName>
        <fullName evidence="1">Zinc finger mynd-type protein</fullName>
    </submittedName>
</protein>
<dbReference type="AlphaFoldDB" id="A0A2W1H4I1"/>
<proteinExistence type="predicted"/>
<accession>A0A2W1H4I1</accession>
<sequence>MPENRLEHPQAPLRLIPTFTTSARPTPQHYRAVLFDPDKAKPDHQTPSITTIMGKANAVVHTPMQYNLRSETRLANTLFIAYRDTFLDDGSRPNEAVAAITRTQPGDDEDDAMFEHKSPSQNQDATFLHLCCDPGAKLDIGKESLGWGWSPQSWQNNVGSVIVVRKDRKPLLPLHMEALAKYCREEVISLFAHSNGSYHPEQPMKKGHVLSIICRPMFVIYWNKFLEQKNEYSTPSPYE</sequence>
<evidence type="ECO:0000313" key="2">
    <source>
        <dbReference type="Proteomes" id="UP000249757"/>
    </source>
</evidence>
<name>A0A2W1H4I1_9PLEO</name>
<dbReference type="EMBL" id="NRDI02000002">
    <property type="protein sequence ID" value="KAI1518659.1"/>
    <property type="molecule type" value="Genomic_DNA"/>
</dbReference>
<comment type="caution">
    <text evidence="1">The sequence shown here is derived from an EMBL/GenBank/DDBJ whole genome shotgun (WGS) entry which is preliminary data.</text>
</comment>
<organism evidence="1 2">
    <name type="scientific">Pyrenophora tritici-repentis</name>
    <dbReference type="NCBI Taxonomy" id="45151"/>
    <lineage>
        <taxon>Eukaryota</taxon>
        <taxon>Fungi</taxon>
        <taxon>Dikarya</taxon>
        <taxon>Ascomycota</taxon>
        <taxon>Pezizomycotina</taxon>
        <taxon>Dothideomycetes</taxon>
        <taxon>Pleosporomycetidae</taxon>
        <taxon>Pleosporales</taxon>
        <taxon>Pleosporineae</taxon>
        <taxon>Pleosporaceae</taxon>
        <taxon>Pyrenophora</taxon>
    </lineage>
</organism>
<evidence type="ECO:0000313" key="1">
    <source>
        <dbReference type="EMBL" id="KAI1518659.1"/>
    </source>
</evidence>
<reference evidence="2" key="1">
    <citation type="journal article" date="2022" name="Microb. Genom.">
        <title>A global pangenome for the wheat fungal pathogen Pyrenophora tritici-repentis and prediction of effector protein structural homology.</title>
        <authorList>
            <person name="Moolhuijzen P.M."/>
            <person name="See P.T."/>
            <person name="Shi G."/>
            <person name="Powell H.R."/>
            <person name="Cockram J."/>
            <person name="Jorgensen L.N."/>
            <person name="Benslimane H."/>
            <person name="Strelkov S.E."/>
            <person name="Turner J."/>
            <person name="Liu Z."/>
            <person name="Moffat C.S."/>
        </authorList>
    </citation>
    <scope>NUCLEOTIDE SEQUENCE [LARGE SCALE GENOMIC DNA]</scope>
</reference>
<keyword evidence="2" id="KW-1185">Reference proteome</keyword>
<dbReference type="Proteomes" id="UP000249757">
    <property type="component" value="Unassembled WGS sequence"/>
</dbReference>